<dbReference type="InterPro" id="IPR001584">
    <property type="entry name" value="Integrase_cat-core"/>
</dbReference>
<evidence type="ECO:0000313" key="7">
    <source>
        <dbReference type="Proteomes" id="UP000693946"/>
    </source>
</evidence>
<keyword evidence="1" id="KW-0479">Metal-binding</keyword>
<accession>A0AAV6RLV5</accession>
<dbReference type="InterPro" id="IPR005312">
    <property type="entry name" value="DUF1759"/>
</dbReference>
<dbReference type="GO" id="GO:0015074">
    <property type="term" value="P:DNA integration"/>
    <property type="evidence" value="ECO:0007669"/>
    <property type="project" value="InterPro"/>
</dbReference>
<keyword evidence="7" id="KW-1185">Reference proteome</keyword>
<feature type="domain" description="Integrase catalytic" evidence="5">
    <location>
        <begin position="1694"/>
        <end position="1883"/>
    </location>
</feature>
<organism evidence="6 7">
    <name type="scientific">Solea senegalensis</name>
    <name type="common">Senegalese sole</name>
    <dbReference type="NCBI Taxonomy" id="28829"/>
    <lineage>
        <taxon>Eukaryota</taxon>
        <taxon>Metazoa</taxon>
        <taxon>Chordata</taxon>
        <taxon>Craniata</taxon>
        <taxon>Vertebrata</taxon>
        <taxon>Euteleostomi</taxon>
        <taxon>Actinopterygii</taxon>
        <taxon>Neopterygii</taxon>
        <taxon>Teleostei</taxon>
        <taxon>Neoteleostei</taxon>
        <taxon>Acanthomorphata</taxon>
        <taxon>Carangaria</taxon>
        <taxon>Pleuronectiformes</taxon>
        <taxon>Pleuronectoidei</taxon>
        <taxon>Soleidae</taxon>
        <taxon>Solea</taxon>
    </lineage>
</organism>
<evidence type="ECO:0000256" key="2">
    <source>
        <dbReference type="SAM" id="Coils"/>
    </source>
</evidence>
<dbReference type="PROSITE" id="PS50994">
    <property type="entry name" value="INTEGRASE"/>
    <property type="match status" value="1"/>
</dbReference>
<dbReference type="PANTHER" id="PTHR47331:SF5">
    <property type="entry name" value="RIBONUCLEASE H"/>
    <property type="match status" value="1"/>
</dbReference>
<keyword evidence="1" id="KW-0862">Zinc</keyword>
<keyword evidence="2" id="KW-0175">Coiled coil</keyword>
<feature type="compositionally biased region" description="Basic and acidic residues" evidence="3">
    <location>
        <begin position="20"/>
        <end position="44"/>
    </location>
</feature>
<evidence type="ECO:0000259" key="4">
    <source>
        <dbReference type="PROSITE" id="PS50158"/>
    </source>
</evidence>
<dbReference type="EMBL" id="JAGKHQ010000011">
    <property type="protein sequence ID" value="KAG7506215.1"/>
    <property type="molecule type" value="Genomic_DNA"/>
</dbReference>
<sequence>MMLTPAEETDNPPETQVRSSSRERSLSAKGLELHEQEAKKNEKAFNKTYDSWKQAAKEIRLRLKGLELHEQEAKKNEKAFNKTYDSWKQAAKEIRLRLKAFCSVEDLDKTQTDIKVKHVIVQQHYEPIRRNHTSTPDIAKKMDACVTLTAEICDLINKRLENIDETFNDHLEKERVRIVLNKNEYGSVFGNSKTETVISESIQRSYASSSATSRSSSKRADAEADLAAKLEQAKAMQIIHTQQARLDELESEWKFKETQMLAEFKQREAEMKLKLEEEKTRLQQLHADNEVKVAAARVRAYHNFNGRESVYEEPDHTIQYGCHNAELKTPLDPHARPFQPYHTLPEAQTAPEEARLAQAIASSLTISRLPVPEPATFTGDPLKFIDWKISFMALIGQKPLPVSEKMLYLKSYLAGEARKAVEGFFYRNSEDAYQGAWAVLQDRYGSPFVVQRAFRDKLIKWPRLAANDPIALREFADFLQGCVEAIPHVKGLAILNDCEENHKLLKKLPEWMVRRWGRIVVEELDKSGDYPSFKQFTEFMQKEARIACNPIASPLLMNIKPAEERFPKRAKALSTSAQIKTSPSGELKTSYSKPRPPCLVCKDETHGVAKCPMFAAKSADEKKTFIHENHLCFGCLRKGHITKDCKGRHTCNTCGRRHPTCLHIEREKAPTEMSDGDPVVRKDHARKEIHKVMAHAITQHASATSSIVPVLVSSATVPQKEILTYALLDTQSDSTFILEDLASELNVDTQSVQLKLSTMTAVNTVIASKTAFGLQVRGLNSDTYVQIKQAYTRDFIPVDKSHIPTKSTALQWSHLKHLSSKLPPLQDCEVGLLIGYDYPSALAPLDVITGSVNEPFAQRTMLGWSIIGSSNPHLDRQGSQSFVHRVAVKEMPQTTDVLKVLESDFNERSYEDKYVSQDDVRFIQLLSDNIRQKEDGHYEMPLPFKGSSPPTLPNNKKLAAIRLQHLKRKLKANKEYYDHYTAFMKETIDKGDAEPAPSVSERETLWYIPHHGVYHTKKPGKLRVVFDCSAKFRGISLNDTLLTGPDLINSLVGVLCRFRKEAVAVICDIEKMFHQFCVSPEVRDYLRFLWWEDGQLETEPQEYRMTVHLFGAASSPGCANFGLKYLAQQHKSDYSSAPAFIEKNFYVDDGLISVPSVKEAKELIVEAQELCKGAGLRLHKFNSNQREVLSCVAPSERAETTEQLNLCPDVSPEGHILGIQWSLGNDTFSFSVDAKDHPPTRRGLLSVVASLYDPLGFVAPFTLSGKCILQELCRRGNGWDDPLPESLRPRWEEWKSGLQRLKDVTIPRCYHPQDFGNIVRVELHHFSDASNIGYGACSYLRYKNDKDEVHCSLVMAKARVAPTKVVSIPRLELSAAVISAKMSVMLKTELEMKIDEEFFWTDSQVVLAYINNEARRFHVFVANRVQMIRENTKPSQWHYVDTAQNPADHASRGLHAADISSAGWLSGPKFLWEQEVFRTPSPPTELLVGDPEVKVLQVFATQVNDQRNILSRLSRFSTWTMLVKVVARIKRLGSKLKNHSDLVTVVERREAAEVVIKLVQQQAFPQELKVLQRGSPRDSLPSSSSLFRLDPILEGGLLRVGGRLKRSTLSQELKHPIILPRDSHITKLILSHYHVQICHQGRSQTLMELRANGFWAIGGSKSVATLIHRCVRCRKLRRPAEEQQMSELPRERIEVSAPFTFCGMDCFGPFVIKRGRKECKRYGLIFTCLSSRAVHIEMLEDMSTDAFVNALRCFISLRGAVCQLHCDQGTNFVGARNELREALKQCDIKVLEAFLADKQCEFFFNAPSASHAGGVWERQIRSIRNVLSITISQCPGRLDDASLRTLFYEAMAIVNSRPLNVDGINDPLSPEPLTPNHLILMKSRCALPPPGKFVKEDMYAAKRWRRVQYLSEQFWSRWKREYLLNVATRQKWHVPRRNLKVDDIVIIKEDTLPRNQWQLGRVVDVTKGMDGLVRRVRVQVGERKLTKKQDHNSKPSIIERPIQKLVLLLESE</sequence>
<feature type="coiled-coil region" evidence="2">
    <location>
        <begin position="232"/>
        <end position="288"/>
    </location>
</feature>
<dbReference type="GO" id="GO:0008270">
    <property type="term" value="F:zinc ion binding"/>
    <property type="evidence" value="ECO:0007669"/>
    <property type="project" value="UniProtKB-KW"/>
</dbReference>
<dbReference type="InterPro" id="IPR040676">
    <property type="entry name" value="DUF5641"/>
</dbReference>
<proteinExistence type="predicted"/>
<dbReference type="SMART" id="SM00343">
    <property type="entry name" value="ZnF_C2HC"/>
    <property type="match status" value="2"/>
</dbReference>
<dbReference type="Pfam" id="PF05380">
    <property type="entry name" value="Peptidase_A17"/>
    <property type="match status" value="1"/>
</dbReference>
<comment type="caution">
    <text evidence="6">The sequence shown here is derived from an EMBL/GenBank/DDBJ whole genome shotgun (WGS) entry which is preliminary data.</text>
</comment>
<evidence type="ECO:0000313" key="6">
    <source>
        <dbReference type="EMBL" id="KAG7506215.1"/>
    </source>
</evidence>
<dbReference type="InterPro" id="IPR001878">
    <property type="entry name" value="Znf_CCHC"/>
</dbReference>
<dbReference type="Pfam" id="PF03564">
    <property type="entry name" value="DUF1759"/>
    <property type="match status" value="1"/>
</dbReference>
<dbReference type="GO" id="GO:0003676">
    <property type="term" value="F:nucleic acid binding"/>
    <property type="evidence" value="ECO:0007669"/>
    <property type="project" value="InterPro"/>
</dbReference>
<evidence type="ECO:0000256" key="3">
    <source>
        <dbReference type="SAM" id="MobiDB-lite"/>
    </source>
</evidence>
<feature type="region of interest" description="Disordered" evidence="3">
    <location>
        <begin position="1"/>
        <end position="44"/>
    </location>
</feature>
<dbReference type="Proteomes" id="UP000693946">
    <property type="component" value="Linkage Group LG19"/>
</dbReference>
<name>A0AAV6RLV5_SOLSE</name>
<dbReference type="Pfam" id="PF18701">
    <property type="entry name" value="DUF5641"/>
    <property type="match status" value="1"/>
</dbReference>
<protein>
    <submittedName>
        <fullName evidence="6">Uncharacterized protein</fullName>
    </submittedName>
</protein>
<keyword evidence="1" id="KW-0863">Zinc-finger</keyword>
<dbReference type="PANTHER" id="PTHR47331">
    <property type="entry name" value="PHD-TYPE DOMAIN-CONTAINING PROTEIN"/>
    <property type="match status" value="1"/>
</dbReference>
<evidence type="ECO:0000256" key="1">
    <source>
        <dbReference type="PROSITE-ProRule" id="PRU00047"/>
    </source>
</evidence>
<evidence type="ECO:0000259" key="5">
    <source>
        <dbReference type="PROSITE" id="PS50994"/>
    </source>
</evidence>
<reference evidence="6 7" key="1">
    <citation type="journal article" date="2021" name="Sci. Rep.">
        <title>Chromosome anchoring in Senegalese sole (Solea senegalensis) reveals sex-associated markers and genome rearrangements in flatfish.</title>
        <authorList>
            <person name="Guerrero-Cozar I."/>
            <person name="Gomez-Garrido J."/>
            <person name="Berbel C."/>
            <person name="Martinez-Blanch J.F."/>
            <person name="Alioto T."/>
            <person name="Claros M.G."/>
            <person name="Gagnaire P.A."/>
            <person name="Manchado M."/>
        </authorList>
    </citation>
    <scope>NUCLEOTIDE SEQUENCE [LARGE SCALE GENOMIC DNA]</scope>
    <source>
        <strain evidence="6">Sse05_10M</strain>
    </source>
</reference>
<dbReference type="CDD" id="cd01644">
    <property type="entry name" value="RT_pepA17"/>
    <property type="match status" value="1"/>
</dbReference>
<dbReference type="InterPro" id="IPR008042">
    <property type="entry name" value="Retrotrans_Pao"/>
</dbReference>
<dbReference type="PROSITE" id="PS50158">
    <property type="entry name" value="ZF_CCHC"/>
    <property type="match status" value="1"/>
</dbReference>
<gene>
    <name evidence="6" type="ORF">JOB18_049257</name>
</gene>
<feature type="domain" description="CCHC-type" evidence="4">
    <location>
        <begin position="632"/>
        <end position="646"/>
    </location>
</feature>